<proteinExistence type="predicted"/>
<sequence length="433" mass="50643">MNEFSLEALSEKIYNHKTIDYFEEIVSSYNNKSFRSATVMLWSVTVIDLVFKLTDLVDLHEDKSAKAILKEMIDIQSKDRKSSRWELKLVEEVAKRTNLLSSDNVCFLEYLYQQRNLSAHPVLDSNLELHRPNRETVRSLIVNSVDGVLSKPPFFSKDIVGNIVEDLEASKEYLEDDKSKLKHYLESRFFSKMTSKVEMEVFRSLWRFVFKMENERASSNRNINFLTLSYLYKKHSSQALEMIGKEIDYFSDISKERKTVSALIKLLSRNPEIYKKLNKSATIIVDDIVGKKERDFYYSNFQYDSLADFHDELLAYLLDDGGSILKSDLVHLFTLSDSPEWKSRVRILRNAYYGKSGCFDSAETRYNKFISPVLKKYKETEMIDLIERINSNSQIYGRSFNKYINKRVKEASDKLLGDEYDYSAYPNFLSAIE</sequence>
<dbReference type="RefSeq" id="WP_268073883.1">
    <property type="nucleotide sequence ID" value="NZ_CP109965.1"/>
</dbReference>
<evidence type="ECO:0000313" key="1">
    <source>
        <dbReference type="EMBL" id="WAJ69602.1"/>
    </source>
</evidence>
<dbReference type="Proteomes" id="UP001163726">
    <property type="component" value="Chromosome"/>
</dbReference>
<keyword evidence="2" id="KW-1185">Reference proteome</keyword>
<reference evidence="1" key="1">
    <citation type="submission" date="2022-10" db="EMBL/GenBank/DDBJ databases">
        <title>Catenovulum adriacola sp. nov. isolated in the Harbour of Susak.</title>
        <authorList>
            <person name="Schoch T."/>
            <person name="Reich S.J."/>
            <person name="Stoeferle S."/>
            <person name="Flaiz M."/>
            <person name="Kazda M."/>
            <person name="Riedel C.U."/>
            <person name="Duerre P."/>
        </authorList>
    </citation>
    <scope>NUCLEOTIDE SEQUENCE</scope>
    <source>
        <strain evidence="1">TS8</strain>
    </source>
</reference>
<protein>
    <recommendedName>
        <fullName evidence="3">EH signature protein</fullName>
    </recommendedName>
</protein>
<name>A0ABY7AK16_9ALTE</name>
<evidence type="ECO:0008006" key="3">
    <source>
        <dbReference type="Google" id="ProtNLM"/>
    </source>
</evidence>
<organism evidence="1 2">
    <name type="scientific">Catenovulum adriaticum</name>
    <dbReference type="NCBI Taxonomy" id="2984846"/>
    <lineage>
        <taxon>Bacteria</taxon>
        <taxon>Pseudomonadati</taxon>
        <taxon>Pseudomonadota</taxon>
        <taxon>Gammaproteobacteria</taxon>
        <taxon>Alteromonadales</taxon>
        <taxon>Alteromonadaceae</taxon>
        <taxon>Catenovulum</taxon>
    </lineage>
</organism>
<gene>
    <name evidence="1" type="ORF">OLW01_10575</name>
</gene>
<dbReference type="EMBL" id="CP109965">
    <property type="protein sequence ID" value="WAJ69602.1"/>
    <property type="molecule type" value="Genomic_DNA"/>
</dbReference>
<evidence type="ECO:0000313" key="2">
    <source>
        <dbReference type="Proteomes" id="UP001163726"/>
    </source>
</evidence>
<accession>A0ABY7AK16</accession>